<dbReference type="EMBL" id="CP009618">
    <property type="protein sequence ID" value="AIW21813.1"/>
    <property type="molecule type" value="Genomic_DNA"/>
</dbReference>
<gene>
    <name evidence="2" type="ORF">IX92_22835</name>
</gene>
<protein>
    <submittedName>
        <fullName evidence="2">Beta-lactamase</fullName>
    </submittedName>
</protein>
<reference evidence="2 3" key="1">
    <citation type="submission" date="2014-10" db="EMBL/GenBank/DDBJ databases">
        <title>The Complete Genome Sequence for the Shellfish Pathogen Vibrio coralliilyticus RE98 Isolated from a Shellfish Hatchery.</title>
        <authorList>
            <person name="Richards G.P."/>
            <person name="Bono J.L."/>
            <person name="Watson M.A."/>
            <person name="Needleman D.S."/>
        </authorList>
    </citation>
    <scope>NUCLEOTIDE SEQUENCE [LARGE SCALE GENOMIC DNA]</scope>
    <source>
        <strain evidence="2 3">RE98</strain>
    </source>
</reference>
<sequence length="428" mass="48673">MHCRSCNVTYRLIFALAAMVPGSGLAQPSFNWDWTVSVSQSQHRDSVWFEPHTASHTEQLDELLRVQAEWQSWSGLFAAQSSQLASSNSSDSADNELIAQELFWQGVWETGVLPLDMTLGKIRLDWGVGYGYRPLDLFKPYRRNPVGIQVEEGAGVAMASYFDLSGEWSLLYSDSSWTKQESSELEQRTEQQGIGLRRYWLTDETEWQAIAYYDDVRQGLIGGSMVSVYDVSWAYHASFVYQRDYLGFEQQGLYSPVILANKSSGFQGLVGLNWASQAGNQIIVEYWYDNRAWSKEDWRQGLERATALSESANTDGLSHSYAQGLNHINLVQHNVMFHWSLNPTSWSQWLWSKNALWLESVEPTFDLLLSPQDGGVIATQWINYSAYDSGQTSVDVELAARFMTGRHDSVYANLSDKRMIFINLKGKF</sequence>
<dbReference type="Proteomes" id="UP000030081">
    <property type="component" value="Chromosome 2"/>
</dbReference>
<dbReference type="AlphaFoldDB" id="A0AAN0VZF3"/>
<keyword evidence="1" id="KW-0732">Signal</keyword>
<evidence type="ECO:0000313" key="3">
    <source>
        <dbReference type="Proteomes" id="UP000030081"/>
    </source>
</evidence>
<organism evidence="2 3">
    <name type="scientific">Vibrio coralliilyticus</name>
    <dbReference type="NCBI Taxonomy" id="190893"/>
    <lineage>
        <taxon>Bacteria</taxon>
        <taxon>Pseudomonadati</taxon>
        <taxon>Pseudomonadota</taxon>
        <taxon>Gammaproteobacteria</taxon>
        <taxon>Vibrionales</taxon>
        <taxon>Vibrionaceae</taxon>
        <taxon>Vibrio</taxon>
    </lineage>
</organism>
<evidence type="ECO:0000256" key="1">
    <source>
        <dbReference type="SAM" id="SignalP"/>
    </source>
</evidence>
<feature type="signal peptide" evidence="1">
    <location>
        <begin position="1"/>
        <end position="26"/>
    </location>
</feature>
<dbReference type="RefSeq" id="WP_043010704.1">
    <property type="nucleotide sequence ID" value="NZ_CP009618.1"/>
</dbReference>
<proteinExistence type="predicted"/>
<evidence type="ECO:0000313" key="2">
    <source>
        <dbReference type="EMBL" id="AIW21813.1"/>
    </source>
</evidence>
<feature type="chain" id="PRO_5043006799" evidence="1">
    <location>
        <begin position="27"/>
        <end position="428"/>
    </location>
</feature>
<accession>A0AAN0VZF3</accession>
<dbReference type="KEGG" id="vcy:IX92_22835"/>
<keyword evidence="3" id="KW-1185">Reference proteome</keyword>
<name>A0AAN0VZF3_9VIBR</name>